<dbReference type="Proteomes" id="UP000054558">
    <property type="component" value="Unassembled WGS sequence"/>
</dbReference>
<sequence>MGADEKAVATGALKGLIAPFLNLWSNSVLGKMAGSTGLVHIALVFVQVAYGGYHVVVKVALKGGVNQFVFCALRDIIALAILAPVAFFGERGRRPPMTRGLLASFILLGMTGILGNQLLFMFGLNYTSPMYAAAMQPSIPVLTFLLAIVSGAETVFLRRKDGQAKVAGVLACVSGALLMAIYRGAPVFGTDEANGLQAAGRSALVVSEDVSYVGRSLASYGMSWWHLGVVCLIGNCISMSVYIAVQSPVLQRYPAPLSVTALAYFFGALLMLLCALLFVDTRAAWVLTGSQIGAVLYGGIIASAVNYGLMSWANKCVGPAIVAMYLPLQPLASALLSRLFLNSTIYLGSILGGVLILSGLFLVTWGRNEADRLDGPAYRKLPVVAADHSILDPPVLGRRERKSP</sequence>
<protein>
    <recommendedName>
        <fullName evidence="6">WAT1-related protein</fullName>
    </recommendedName>
</protein>
<keyword evidence="5 6" id="KW-0472">Membrane</keyword>
<feature type="transmembrane region" description="Helical" evidence="6">
    <location>
        <begin position="37"/>
        <end position="55"/>
    </location>
</feature>
<comment type="subcellular location">
    <subcellularLocation>
        <location evidence="1 6">Membrane</location>
        <topology evidence="1 6">Multi-pass membrane protein</topology>
    </subcellularLocation>
</comment>
<evidence type="ECO:0000313" key="8">
    <source>
        <dbReference type="EMBL" id="GAQ79136.1"/>
    </source>
</evidence>
<dbReference type="Pfam" id="PF00892">
    <property type="entry name" value="EamA"/>
    <property type="match status" value="2"/>
</dbReference>
<feature type="domain" description="EamA" evidence="7">
    <location>
        <begin position="41"/>
        <end position="179"/>
    </location>
</feature>
<evidence type="ECO:0000313" key="9">
    <source>
        <dbReference type="Proteomes" id="UP000054558"/>
    </source>
</evidence>
<feature type="transmembrane region" description="Helical" evidence="6">
    <location>
        <begin position="316"/>
        <end position="337"/>
    </location>
</feature>
<feature type="transmembrane region" description="Helical" evidence="6">
    <location>
        <begin position="343"/>
        <end position="363"/>
    </location>
</feature>
<keyword evidence="4 6" id="KW-1133">Transmembrane helix</keyword>
<dbReference type="InterPro" id="IPR000620">
    <property type="entry name" value="EamA_dom"/>
</dbReference>
<dbReference type="InterPro" id="IPR037185">
    <property type="entry name" value="EmrE-like"/>
</dbReference>
<evidence type="ECO:0000256" key="3">
    <source>
        <dbReference type="ARBA" id="ARBA00022692"/>
    </source>
</evidence>
<keyword evidence="3 6" id="KW-0812">Transmembrane</keyword>
<dbReference type="GO" id="GO:0016020">
    <property type="term" value="C:membrane"/>
    <property type="evidence" value="ECO:0007669"/>
    <property type="project" value="UniProtKB-SubCell"/>
</dbReference>
<proteinExistence type="inferred from homology"/>
<gene>
    <name evidence="8" type="ORF">KFL_000250130</name>
</gene>
<accession>A0A1Y1HRB9</accession>
<dbReference type="SUPFAM" id="SSF103481">
    <property type="entry name" value="Multidrug resistance efflux transporter EmrE"/>
    <property type="match status" value="2"/>
</dbReference>
<evidence type="ECO:0000256" key="6">
    <source>
        <dbReference type="RuleBase" id="RU363077"/>
    </source>
</evidence>
<feature type="transmembrane region" description="Helical" evidence="6">
    <location>
        <begin position="257"/>
        <end position="279"/>
    </location>
</feature>
<name>A0A1Y1HRB9_KLENI</name>
<reference evidence="8 9" key="1">
    <citation type="journal article" date="2014" name="Nat. Commun.">
        <title>Klebsormidium flaccidum genome reveals primary factors for plant terrestrial adaptation.</title>
        <authorList>
            <person name="Hori K."/>
            <person name="Maruyama F."/>
            <person name="Fujisawa T."/>
            <person name="Togashi T."/>
            <person name="Yamamoto N."/>
            <person name="Seo M."/>
            <person name="Sato S."/>
            <person name="Yamada T."/>
            <person name="Mori H."/>
            <person name="Tajima N."/>
            <person name="Moriyama T."/>
            <person name="Ikeuchi M."/>
            <person name="Watanabe M."/>
            <person name="Wada H."/>
            <person name="Kobayashi K."/>
            <person name="Saito M."/>
            <person name="Masuda T."/>
            <person name="Sasaki-Sekimoto Y."/>
            <person name="Mashiguchi K."/>
            <person name="Awai K."/>
            <person name="Shimojima M."/>
            <person name="Masuda S."/>
            <person name="Iwai M."/>
            <person name="Nobusawa T."/>
            <person name="Narise T."/>
            <person name="Kondo S."/>
            <person name="Saito H."/>
            <person name="Sato R."/>
            <person name="Murakawa M."/>
            <person name="Ihara Y."/>
            <person name="Oshima-Yamada Y."/>
            <person name="Ohtaka K."/>
            <person name="Satoh M."/>
            <person name="Sonobe K."/>
            <person name="Ishii M."/>
            <person name="Ohtani R."/>
            <person name="Kanamori-Sato M."/>
            <person name="Honoki R."/>
            <person name="Miyazaki D."/>
            <person name="Mochizuki H."/>
            <person name="Umetsu J."/>
            <person name="Higashi K."/>
            <person name="Shibata D."/>
            <person name="Kamiya Y."/>
            <person name="Sato N."/>
            <person name="Nakamura Y."/>
            <person name="Tabata S."/>
            <person name="Ida S."/>
            <person name="Kurokawa K."/>
            <person name="Ohta H."/>
        </authorList>
    </citation>
    <scope>NUCLEOTIDE SEQUENCE [LARGE SCALE GENOMIC DNA]</scope>
    <source>
        <strain evidence="8 9">NIES-2285</strain>
    </source>
</reference>
<dbReference type="OrthoDB" id="1728340at2759"/>
<feature type="transmembrane region" description="Helical" evidence="6">
    <location>
        <begin position="224"/>
        <end position="245"/>
    </location>
</feature>
<dbReference type="AlphaFoldDB" id="A0A1Y1HRB9"/>
<evidence type="ECO:0000256" key="2">
    <source>
        <dbReference type="ARBA" id="ARBA00007635"/>
    </source>
</evidence>
<feature type="transmembrane region" description="Helical" evidence="6">
    <location>
        <begin position="101"/>
        <end position="124"/>
    </location>
</feature>
<feature type="domain" description="EamA" evidence="7">
    <location>
        <begin position="227"/>
        <end position="364"/>
    </location>
</feature>
<evidence type="ECO:0000256" key="5">
    <source>
        <dbReference type="ARBA" id="ARBA00023136"/>
    </source>
</evidence>
<dbReference type="OMA" id="MVGVQFI"/>
<keyword evidence="9" id="KW-1185">Reference proteome</keyword>
<comment type="similarity">
    <text evidence="2 6">Belongs to the drug/metabolite transporter (DMT) superfamily. Plant drug/metabolite exporter (P-DME) (TC 2.A.7.4) family.</text>
</comment>
<dbReference type="PANTHER" id="PTHR31218">
    <property type="entry name" value="WAT1-RELATED PROTEIN"/>
    <property type="match status" value="1"/>
</dbReference>
<evidence type="ECO:0000256" key="4">
    <source>
        <dbReference type="ARBA" id="ARBA00022989"/>
    </source>
</evidence>
<feature type="transmembrane region" description="Helical" evidence="6">
    <location>
        <begin position="67"/>
        <end position="89"/>
    </location>
</feature>
<dbReference type="GO" id="GO:0022857">
    <property type="term" value="F:transmembrane transporter activity"/>
    <property type="evidence" value="ECO:0007669"/>
    <property type="project" value="InterPro"/>
</dbReference>
<evidence type="ECO:0000259" key="7">
    <source>
        <dbReference type="Pfam" id="PF00892"/>
    </source>
</evidence>
<organism evidence="8 9">
    <name type="scientific">Klebsormidium nitens</name>
    <name type="common">Green alga</name>
    <name type="synonym">Ulothrix nitens</name>
    <dbReference type="NCBI Taxonomy" id="105231"/>
    <lineage>
        <taxon>Eukaryota</taxon>
        <taxon>Viridiplantae</taxon>
        <taxon>Streptophyta</taxon>
        <taxon>Klebsormidiophyceae</taxon>
        <taxon>Klebsormidiales</taxon>
        <taxon>Klebsormidiaceae</taxon>
        <taxon>Klebsormidium</taxon>
    </lineage>
</organism>
<feature type="transmembrane region" description="Helical" evidence="6">
    <location>
        <begin position="164"/>
        <end position="182"/>
    </location>
</feature>
<feature type="transmembrane region" description="Helical" evidence="6">
    <location>
        <begin position="285"/>
        <end position="309"/>
    </location>
</feature>
<feature type="transmembrane region" description="Helical" evidence="6">
    <location>
        <begin position="130"/>
        <end position="152"/>
    </location>
</feature>
<dbReference type="InterPro" id="IPR030184">
    <property type="entry name" value="WAT1-related"/>
</dbReference>
<dbReference type="EMBL" id="DF236974">
    <property type="protein sequence ID" value="GAQ79136.1"/>
    <property type="molecule type" value="Genomic_DNA"/>
</dbReference>
<evidence type="ECO:0000256" key="1">
    <source>
        <dbReference type="ARBA" id="ARBA00004141"/>
    </source>
</evidence>